<feature type="transmembrane region" description="Helical" evidence="8">
    <location>
        <begin position="223"/>
        <end position="241"/>
    </location>
</feature>
<keyword evidence="3 8" id="KW-1133">Transmembrane helix</keyword>
<dbReference type="Proteomes" id="UP000694941">
    <property type="component" value="Unplaced"/>
</dbReference>
<dbReference type="InterPro" id="IPR036445">
    <property type="entry name" value="GPCR_2_extracell_dom_sf"/>
</dbReference>
<dbReference type="InterPro" id="IPR017981">
    <property type="entry name" value="GPCR_2-like_7TM"/>
</dbReference>
<dbReference type="InterPro" id="IPR050332">
    <property type="entry name" value="GPCR_2"/>
</dbReference>
<accession>A0ABM1B284</accession>
<evidence type="ECO:0000313" key="11">
    <source>
        <dbReference type="RefSeq" id="XP_013773305.1"/>
    </source>
</evidence>
<dbReference type="SUPFAM" id="SSF111418">
    <property type="entry name" value="Hormone receptor domain"/>
    <property type="match status" value="1"/>
</dbReference>
<feature type="domain" description="G-protein coupled receptors family 2 profile 2" evidence="9">
    <location>
        <begin position="100"/>
        <end position="266"/>
    </location>
</feature>
<dbReference type="PANTHER" id="PTHR45620:SF15">
    <property type="entry name" value="DIURETIC HORMONE 44 RECEPTOR 1-RELATED"/>
    <property type="match status" value="1"/>
</dbReference>
<gene>
    <name evidence="11" type="primary">LOC106458344</name>
</gene>
<dbReference type="PRINTS" id="PR00249">
    <property type="entry name" value="GPCRSECRETIN"/>
</dbReference>
<proteinExistence type="predicted"/>
<evidence type="ECO:0000256" key="7">
    <source>
        <dbReference type="ARBA" id="ARBA00023224"/>
    </source>
</evidence>
<keyword evidence="6" id="KW-0675">Receptor</keyword>
<dbReference type="PANTHER" id="PTHR45620">
    <property type="entry name" value="PDF RECEPTOR-LIKE PROTEIN-RELATED"/>
    <property type="match status" value="1"/>
</dbReference>
<protein>
    <submittedName>
        <fullName evidence="11">Calcitonin gene-related peptide type 1 receptor-like</fullName>
    </submittedName>
</protein>
<organism evidence="10 11">
    <name type="scientific">Limulus polyphemus</name>
    <name type="common">Atlantic horseshoe crab</name>
    <dbReference type="NCBI Taxonomy" id="6850"/>
    <lineage>
        <taxon>Eukaryota</taxon>
        <taxon>Metazoa</taxon>
        <taxon>Ecdysozoa</taxon>
        <taxon>Arthropoda</taxon>
        <taxon>Chelicerata</taxon>
        <taxon>Merostomata</taxon>
        <taxon>Xiphosura</taxon>
        <taxon>Limulidae</taxon>
        <taxon>Limulus</taxon>
    </lineage>
</organism>
<keyword evidence="10" id="KW-1185">Reference proteome</keyword>
<sequence>MENLPKNHHMNSALLPQALKDQNKTDGPHLVSPGFVRPTNISTQTSPREVAMVICKLQYQNVVYTEAHAFRLCDETGNWVWGNWTNYTECLQLLHQDWLCKTILSLKMYAAMASINWMFIEGLLLHTRITISVFSKDAPFKIYYLVGWGFPLLFIISWSIIMARFLNTPCWKGYGKTYYMWIVTGPMITALVVNTVFLVNVVRILVTKLRMNNSIETTQVRKAIKATALLFPLLGITHLLFCINPRDDAHLERAYMITNALLQSSQVQTALRNAYLRAILRRNPNHRLMRGRGLSRTSATYLSSYDTTFIDAARHKKNLKPVITTTGTGARRAVGAEKLLRLDIQQRIMLLEYFNNDPRSIVVCTKTYQQAQNL</sequence>
<evidence type="ECO:0000256" key="2">
    <source>
        <dbReference type="ARBA" id="ARBA00022692"/>
    </source>
</evidence>
<keyword evidence="7" id="KW-0807">Transducer</keyword>
<keyword evidence="2 8" id="KW-0812">Transmembrane</keyword>
<evidence type="ECO:0000256" key="5">
    <source>
        <dbReference type="ARBA" id="ARBA00023136"/>
    </source>
</evidence>
<dbReference type="PROSITE" id="PS50261">
    <property type="entry name" value="G_PROTEIN_RECEP_F2_4"/>
    <property type="match status" value="1"/>
</dbReference>
<keyword evidence="5 8" id="KW-0472">Membrane</keyword>
<dbReference type="Pfam" id="PF00002">
    <property type="entry name" value="7tm_2"/>
    <property type="match status" value="1"/>
</dbReference>
<evidence type="ECO:0000256" key="4">
    <source>
        <dbReference type="ARBA" id="ARBA00023040"/>
    </source>
</evidence>
<dbReference type="InterPro" id="IPR000832">
    <property type="entry name" value="GPCR_2_secretin-like"/>
</dbReference>
<evidence type="ECO:0000256" key="6">
    <source>
        <dbReference type="ARBA" id="ARBA00023170"/>
    </source>
</evidence>
<dbReference type="RefSeq" id="XP_013773305.1">
    <property type="nucleotide sequence ID" value="XM_013917851.1"/>
</dbReference>
<comment type="subcellular location">
    <subcellularLocation>
        <location evidence="1">Membrane</location>
        <topology evidence="1">Multi-pass membrane protein</topology>
    </subcellularLocation>
</comment>
<evidence type="ECO:0000256" key="8">
    <source>
        <dbReference type="SAM" id="Phobius"/>
    </source>
</evidence>
<name>A0ABM1B284_LIMPO</name>
<dbReference type="Gene3D" id="1.20.1070.10">
    <property type="entry name" value="Rhodopsin 7-helix transmembrane proteins"/>
    <property type="match status" value="1"/>
</dbReference>
<feature type="transmembrane region" description="Helical" evidence="8">
    <location>
        <begin position="142"/>
        <end position="166"/>
    </location>
</feature>
<dbReference type="GeneID" id="106458344"/>
<evidence type="ECO:0000256" key="1">
    <source>
        <dbReference type="ARBA" id="ARBA00004141"/>
    </source>
</evidence>
<evidence type="ECO:0000313" key="10">
    <source>
        <dbReference type="Proteomes" id="UP000694941"/>
    </source>
</evidence>
<evidence type="ECO:0000256" key="3">
    <source>
        <dbReference type="ARBA" id="ARBA00022989"/>
    </source>
</evidence>
<evidence type="ECO:0000259" key="9">
    <source>
        <dbReference type="PROSITE" id="PS50261"/>
    </source>
</evidence>
<keyword evidence="4" id="KW-0297">G-protein coupled receptor</keyword>
<feature type="transmembrane region" description="Helical" evidence="8">
    <location>
        <begin position="178"/>
        <end position="202"/>
    </location>
</feature>
<reference evidence="11" key="1">
    <citation type="submission" date="2025-08" db="UniProtKB">
        <authorList>
            <consortium name="RefSeq"/>
        </authorList>
    </citation>
    <scope>IDENTIFICATION</scope>
    <source>
        <tissue evidence="11">Muscle</tissue>
    </source>
</reference>